<dbReference type="EMBL" id="SBIP01000002">
    <property type="protein sequence ID" value="RWX79051.1"/>
    <property type="molecule type" value="Genomic_DNA"/>
</dbReference>
<dbReference type="InterPro" id="IPR027843">
    <property type="entry name" value="DUF4440"/>
</dbReference>
<evidence type="ECO:0000259" key="1">
    <source>
        <dbReference type="Pfam" id="PF14534"/>
    </source>
</evidence>
<keyword evidence="3" id="KW-1185">Reference proteome</keyword>
<evidence type="ECO:0000313" key="2">
    <source>
        <dbReference type="EMBL" id="RWX79051.1"/>
    </source>
</evidence>
<dbReference type="Gene3D" id="3.10.450.50">
    <property type="match status" value="1"/>
</dbReference>
<dbReference type="InterPro" id="IPR032710">
    <property type="entry name" value="NTF2-like_dom_sf"/>
</dbReference>
<dbReference type="OrthoDB" id="7845843at2"/>
<sequence length="127" mass="14124">MPEPNQALLEHLLALEAALQTREVRSVEARLRELLAPDFREFGRSGAAYTLNDILGSLPAETGRDDDTLSISDFRISVLSEGVALATYLGTRTRPDGSRLLTNRSSIWREEADGQWRMVFHQGTPAI</sequence>
<proteinExistence type="predicted"/>
<protein>
    <submittedName>
        <fullName evidence="2">DUF4440 domain-containing protein</fullName>
    </submittedName>
</protein>
<organism evidence="2 3">
    <name type="scientific">Neorhizobium lilium</name>
    <dbReference type="NCBI Taxonomy" id="2503024"/>
    <lineage>
        <taxon>Bacteria</taxon>
        <taxon>Pseudomonadati</taxon>
        <taxon>Pseudomonadota</taxon>
        <taxon>Alphaproteobacteria</taxon>
        <taxon>Hyphomicrobiales</taxon>
        <taxon>Rhizobiaceae</taxon>
        <taxon>Rhizobium/Agrobacterium group</taxon>
        <taxon>Neorhizobium</taxon>
    </lineage>
</organism>
<dbReference type="Pfam" id="PF14534">
    <property type="entry name" value="DUF4440"/>
    <property type="match status" value="1"/>
</dbReference>
<comment type="caution">
    <text evidence="2">The sequence shown here is derived from an EMBL/GenBank/DDBJ whole genome shotgun (WGS) entry which is preliminary data.</text>
</comment>
<dbReference type="Proteomes" id="UP000287687">
    <property type="component" value="Unassembled WGS sequence"/>
</dbReference>
<name>A0A444LJ40_9HYPH</name>
<dbReference type="AlphaFoldDB" id="A0A444LJ40"/>
<feature type="domain" description="DUF4440" evidence="1">
    <location>
        <begin position="12"/>
        <end position="118"/>
    </location>
</feature>
<dbReference type="RefSeq" id="WP_128443026.1">
    <property type="nucleotide sequence ID" value="NZ_SBIP01000002.1"/>
</dbReference>
<evidence type="ECO:0000313" key="3">
    <source>
        <dbReference type="Proteomes" id="UP000287687"/>
    </source>
</evidence>
<reference evidence="2 3" key="1">
    <citation type="submission" date="2019-01" db="EMBL/GenBank/DDBJ databases">
        <title>The draft genome of Rhizobium sp. 24NR.</title>
        <authorList>
            <person name="Liu L."/>
            <person name="Liang L."/>
            <person name="Shi S."/>
            <person name="Xu L."/>
            <person name="Wang X."/>
            <person name="Li L."/>
            <person name="Zhang X."/>
        </authorList>
    </citation>
    <scope>NUCLEOTIDE SEQUENCE [LARGE SCALE GENOMIC DNA]</scope>
    <source>
        <strain evidence="2 3">24NR</strain>
    </source>
</reference>
<gene>
    <name evidence="2" type="ORF">EPK99_10810</name>
</gene>
<accession>A0A444LJ40</accession>
<dbReference type="SUPFAM" id="SSF54427">
    <property type="entry name" value="NTF2-like"/>
    <property type="match status" value="1"/>
</dbReference>